<protein>
    <submittedName>
        <fullName evidence="1">Uncharacterized protein</fullName>
    </submittedName>
</protein>
<evidence type="ECO:0000313" key="1">
    <source>
        <dbReference type="EMBL" id="GAG93868.1"/>
    </source>
</evidence>
<sequence length="32" mass="3707">MAKRDKHIGIVVEPKMYDELLGKLELLATFFT</sequence>
<comment type="caution">
    <text evidence="1">The sequence shown here is derived from an EMBL/GenBank/DDBJ whole genome shotgun (WGS) entry which is preliminary data.</text>
</comment>
<organism evidence="1">
    <name type="scientific">marine sediment metagenome</name>
    <dbReference type="NCBI Taxonomy" id="412755"/>
    <lineage>
        <taxon>unclassified sequences</taxon>
        <taxon>metagenomes</taxon>
        <taxon>ecological metagenomes</taxon>
    </lineage>
</organism>
<gene>
    <name evidence="1" type="ORF">S01H4_50743</name>
</gene>
<accession>X1CC65</accession>
<dbReference type="AlphaFoldDB" id="X1CC65"/>
<reference evidence="1" key="1">
    <citation type="journal article" date="2014" name="Front. Microbiol.">
        <title>High frequency of phylogenetically diverse reductive dehalogenase-homologous genes in deep subseafloor sedimentary metagenomes.</title>
        <authorList>
            <person name="Kawai M."/>
            <person name="Futagami T."/>
            <person name="Toyoda A."/>
            <person name="Takaki Y."/>
            <person name="Nishi S."/>
            <person name="Hori S."/>
            <person name="Arai W."/>
            <person name="Tsubouchi T."/>
            <person name="Morono Y."/>
            <person name="Uchiyama I."/>
            <person name="Ito T."/>
            <person name="Fujiyama A."/>
            <person name="Inagaki F."/>
            <person name="Takami H."/>
        </authorList>
    </citation>
    <scope>NUCLEOTIDE SEQUENCE</scope>
    <source>
        <strain evidence="1">Expedition CK06-06</strain>
    </source>
</reference>
<proteinExistence type="predicted"/>
<dbReference type="EMBL" id="BART01028834">
    <property type="protein sequence ID" value="GAG93868.1"/>
    <property type="molecule type" value="Genomic_DNA"/>
</dbReference>
<name>X1CC65_9ZZZZ</name>
<feature type="non-terminal residue" evidence="1">
    <location>
        <position position="32"/>
    </location>
</feature>